<dbReference type="Pfam" id="PF01514">
    <property type="entry name" value="YscJ_FliF"/>
    <property type="match status" value="1"/>
</dbReference>
<evidence type="ECO:0000256" key="4">
    <source>
        <dbReference type="ARBA" id="ARBA00022475"/>
    </source>
</evidence>
<protein>
    <recommendedName>
        <fullName evidence="9">Flagellar M-ring protein</fullName>
    </recommendedName>
</protein>
<accession>A0A931G660</accession>
<dbReference type="InterPro" id="IPR000067">
    <property type="entry name" value="FlgMring_FliF"/>
</dbReference>
<proteinExistence type="inferred from homology"/>
<name>A0A931G660_9MICC</name>
<evidence type="ECO:0000313" key="14">
    <source>
        <dbReference type="EMBL" id="MBG0740290.1"/>
    </source>
</evidence>
<comment type="subcellular location">
    <subcellularLocation>
        <location evidence="1 9">Bacterial flagellum basal body</location>
    </subcellularLocation>
    <subcellularLocation>
        <location evidence="2">Cell membrane</location>
        <topology evidence="2">Multi-pass membrane protein</topology>
    </subcellularLocation>
</comment>
<dbReference type="GO" id="GO:0071973">
    <property type="term" value="P:bacterial-type flagellum-dependent cell motility"/>
    <property type="evidence" value="ECO:0007669"/>
    <property type="project" value="InterPro"/>
</dbReference>
<dbReference type="PIRSF" id="PIRSF004862">
    <property type="entry name" value="FliF"/>
    <property type="match status" value="1"/>
</dbReference>
<sequence length="531" mass="54691">MPVQLSAFFARLGRTVGGFSVAQRTIAIIGIAALVLGGIALTSWLTKPTLTPLFSGLAAADANTIVDQLRTDGVPYELTNGGATIMVPQEKVYDERLKAAAAGLPANKTAGYSLLDNMGVTSSEFQQTVTYQRAMEGELASTISAMDGVKTASVKLAIPKDTVFASEKQDPTASVFIETAKGAALNSDQVQAIVHLTSASIDGLKPLNVAVIDSSGTVLSAVGTGAVGGADKQGTDYEKRISAAVQTMLDRVAGPGNATVAVAADMSQQSGQKVQESFTQPENAPALNESKTAESSTGSGAGAAGVLGADSTAPADGSKGTFTSDKTTKNNAINKTTETTTIPAGAVTRQTVSVAVNKATADGLDMSTLRDLVSSAAGINVARGDVVTVAALPFNTAGAADAKAALDAAKVEADAQRTAETWKTIIIVASILLLIALALLLYAMKNRRQSRQPIDLGERLDPMALLDPATTSMALPPAPVAPLAVREIPRLPDTGPDDLDGKRARIDSLATHEPEKTAGYLRSMMDDRTPV</sequence>
<evidence type="ECO:0000256" key="1">
    <source>
        <dbReference type="ARBA" id="ARBA00004117"/>
    </source>
</evidence>
<feature type="region of interest" description="Disordered" evidence="10">
    <location>
        <begin position="489"/>
        <end position="510"/>
    </location>
</feature>
<organism evidence="14 15">
    <name type="scientific">Arthrobacter terrae</name>
    <dbReference type="NCBI Taxonomy" id="2935737"/>
    <lineage>
        <taxon>Bacteria</taxon>
        <taxon>Bacillati</taxon>
        <taxon>Actinomycetota</taxon>
        <taxon>Actinomycetes</taxon>
        <taxon>Micrococcales</taxon>
        <taxon>Micrococcaceae</taxon>
        <taxon>Arthrobacter</taxon>
    </lineage>
</organism>
<comment type="caution">
    <text evidence="14">The sequence shown here is derived from an EMBL/GenBank/DDBJ whole genome shotgun (WGS) entry which is preliminary data.</text>
</comment>
<dbReference type="AlphaFoldDB" id="A0A931G660"/>
<dbReference type="InterPro" id="IPR006182">
    <property type="entry name" value="FliF_N_dom"/>
</dbReference>
<dbReference type="RefSeq" id="WP_196397233.1">
    <property type="nucleotide sequence ID" value="NZ_JADNYM010000016.1"/>
</dbReference>
<evidence type="ECO:0000256" key="5">
    <source>
        <dbReference type="ARBA" id="ARBA00022692"/>
    </source>
</evidence>
<dbReference type="Pfam" id="PF08345">
    <property type="entry name" value="YscJ_FliF_C"/>
    <property type="match status" value="1"/>
</dbReference>
<evidence type="ECO:0000256" key="9">
    <source>
        <dbReference type="PIRNR" id="PIRNR004862"/>
    </source>
</evidence>
<feature type="transmembrane region" description="Helical" evidence="11">
    <location>
        <begin position="21"/>
        <end position="45"/>
    </location>
</feature>
<keyword evidence="8 9" id="KW-0975">Bacterial flagellum</keyword>
<dbReference type="InterPro" id="IPR013556">
    <property type="entry name" value="Flag_M-ring_C"/>
</dbReference>
<evidence type="ECO:0000256" key="2">
    <source>
        <dbReference type="ARBA" id="ARBA00004651"/>
    </source>
</evidence>
<feature type="region of interest" description="Disordered" evidence="10">
    <location>
        <begin position="265"/>
        <end position="336"/>
    </location>
</feature>
<dbReference type="GO" id="GO:0003774">
    <property type="term" value="F:cytoskeletal motor activity"/>
    <property type="evidence" value="ECO:0007669"/>
    <property type="project" value="InterPro"/>
</dbReference>
<keyword evidence="5 11" id="KW-0812">Transmembrane</keyword>
<feature type="compositionally biased region" description="Basic and acidic residues" evidence="10">
    <location>
        <begin position="499"/>
        <end position="510"/>
    </location>
</feature>
<dbReference type="PANTHER" id="PTHR30046:SF0">
    <property type="entry name" value="FLAGELLAR M-RING PROTEIN"/>
    <property type="match status" value="1"/>
</dbReference>
<keyword evidence="14" id="KW-0969">Cilium</keyword>
<evidence type="ECO:0000259" key="13">
    <source>
        <dbReference type="Pfam" id="PF08345"/>
    </source>
</evidence>
<dbReference type="EMBL" id="JADNYM010000016">
    <property type="protein sequence ID" value="MBG0740290.1"/>
    <property type="molecule type" value="Genomic_DNA"/>
</dbReference>
<feature type="domain" description="Flagellar M-ring C-terminal" evidence="13">
    <location>
        <begin position="249"/>
        <end position="394"/>
    </location>
</feature>
<evidence type="ECO:0000256" key="11">
    <source>
        <dbReference type="SAM" id="Phobius"/>
    </source>
</evidence>
<dbReference type="GO" id="GO:0005886">
    <property type="term" value="C:plasma membrane"/>
    <property type="evidence" value="ECO:0007669"/>
    <property type="project" value="UniProtKB-SubCell"/>
</dbReference>
<dbReference type="NCBIfam" id="TIGR00206">
    <property type="entry name" value="fliF"/>
    <property type="match status" value="1"/>
</dbReference>
<keyword evidence="7 11" id="KW-0472">Membrane</keyword>
<dbReference type="InterPro" id="IPR045851">
    <property type="entry name" value="AMP-bd_C_sf"/>
</dbReference>
<comment type="similarity">
    <text evidence="3 9">Belongs to the FliF family.</text>
</comment>
<dbReference type="GO" id="GO:0009431">
    <property type="term" value="C:bacterial-type flagellum basal body, MS ring"/>
    <property type="evidence" value="ECO:0007669"/>
    <property type="project" value="InterPro"/>
</dbReference>
<comment type="function">
    <text evidence="9">The M ring may be actively involved in energy transduction.</text>
</comment>
<keyword evidence="4" id="KW-1003">Cell membrane</keyword>
<gene>
    <name evidence="14" type="primary">fliF</name>
    <name evidence="14" type="ORF">IV500_12955</name>
</gene>
<evidence type="ECO:0000259" key="12">
    <source>
        <dbReference type="Pfam" id="PF01514"/>
    </source>
</evidence>
<feature type="transmembrane region" description="Helical" evidence="11">
    <location>
        <begin position="425"/>
        <end position="444"/>
    </location>
</feature>
<evidence type="ECO:0000256" key="3">
    <source>
        <dbReference type="ARBA" id="ARBA00007971"/>
    </source>
</evidence>
<dbReference type="InterPro" id="IPR043427">
    <property type="entry name" value="YscJ/FliF"/>
</dbReference>
<dbReference type="PRINTS" id="PR01009">
    <property type="entry name" value="FLGMRINGFLIF"/>
</dbReference>
<feature type="domain" description="Flagellar M-ring N-terminal" evidence="12">
    <location>
        <begin position="46"/>
        <end position="220"/>
    </location>
</feature>
<evidence type="ECO:0000313" key="15">
    <source>
        <dbReference type="Proteomes" id="UP000655366"/>
    </source>
</evidence>
<dbReference type="Proteomes" id="UP000655366">
    <property type="component" value="Unassembled WGS sequence"/>
</dbReference>
<evidence type="ECO:0000256" key="7">
    <source>
        <dbReference type="ARBA" id="ARBA00023136"/>
    </source>
</evidence>
<dbReference type="PANTHER" id="PTHR30046">
    <property type="entry name" value="FLAGELLAR M-RING PROTEIN"/>
    <property type="match status" value="1"/>
</dbReference>
<evidence type="ECO:0000256" key="10">
    <source>
        <dbReference type="SAM" id="MobiDB-lite"/>
    </source>
</evidence>
<evidence type="ECO:0000256" key="8">
    <source>
        <dbReference type="ARBA" id="ARBA00023143"/>
    </source>
</evidence>
<keyword evidence="6 11" id="KW-1133">Transmembrane helix</keyword>
<keyword evidence="14" id="KW-0282">Flagellum</keyword>
<dbReference type="Gene3D" id="3.30.300.30">
    <property type="match status" value="1"/>
</dbReference>
<feature type="compositionally biased region" description="Polar residues" evidence="10">
    <location>
        <begin position="266"/>
        <end position="282"/>
    </location>
</feature>
<evidence type="ECO:0000256" key="6">
    <source>
        <dbReference type="ARBA" id="ARBA00022989"/>
    </source>
</evidence>
<keyword evidence="15" id="KW-1185">Reference proteome</keyword>
<keyword evidence="14" id="KW-0966">Cell projection</keyword>
<reference evidence="14 15" key="1">
    <citation type="submission" date="2020-11" db="EMBL/GenBank/DDBJ databases">
        <title>Arthrobacter antarcticus sp. nov., isolated from Antarctic Soil.</title>
        <authorList>
            <person name="Li J."/>
        </authorList>
    </citation>
    <scope>NUCLEOTIDE SEQUENCE [LARGE SCALE GENOMIC DNA]</scope>
    <source>
        <strain evidence="14 15">Z1-20</strain>
    </source>
</reference>